<feature type="signal peptide" evidence="5">
    <location>
        <begin position="1"/>
        <end position="16"/>
    </location>
</feature>
<dbReference type="OrthoDB" id="6097775at2759"/>
<dbReference type="InterPro" id="IPR038050">
    <property type="entry name" value="Neuro_actylchol_rec"/>
</dbReference>
<evidence type="ECO:0000256" key="4">
    <source>
        <dbReference type="ARBA" id="ARBA00023136"/>
    </source>
</evidence>
<keyword evidence="5" id="KW-0732">Signal</keyword>
<dbReference type="InterPro" id="IPR018000">
    <property type="entry name" value="Neurotransmitter_ion_chnl_CS"/>
</dbReference>
<feature type="transmembrane region" description="Helical" evidence="5">
    <location>
        <begin position="452"/>
        <end position="472"/>
    </location>
</feature>
<comment type="subcellular location">
    <subcellularLocation>
        <location evidence="1">Membrane</location>
        <topology evidence="1">Multi-pass membrane protein</topology>
    </subcellularLocation>
</comment>
<feature type="transmembrane region" description="Helical" evidence="5">
    <location>
        <begin position="234"/>
        <end position="256"/>
    </location>
</feature>
<dbReference type="GO" id="GO:0004888">
    <property type="term" value="F:transmembrane signaling receptor activity"/>
    <property type="evidence" value="ECO:0007669"/>
    <property type="project" value="InterPro"/>
</dbReference>
<keyword evidence="5" id="KW-0813">Transport</keyword>
<dbReference type="AlphaFoldDB" id="A0A8J1T5N9"/>
<evidence type="ECO:0000256" key="1">
    <source>
        <dbReference type="ARBA" id="ARBA00004141"/>
    </source>
</evidence>
<protein>
    <submittedName>
        <fullName evidence="6">Uncharacterized protein</fullName>
    </submittedName>
</protein>
<name>A0A8J1T5N9_OWEFU</name>
<evidence type="ECO:0000256" key="3">
    <source>
        <dbReference type="ARBA" id="ARBA00022989"/>
    </source>
</evidence>
<dbReference type="GO" id="GO:0005230">
    <property type="term" value="F:extracellular ligand-gated monoatomic ion channel activity"/>
    <property type="evidence" value="ECO:0007669"/>
    <property type="project" value="InterPro"/>
</dbReference>
<evidence type="ECO:0000313" key="7">
    <source>
        <dbReference type="Proteomes" id="UP000749559"/>
    </source>
</evidence>
<keyword evidence="5" id="KW-0406">Ion transport</keyword>
<dbReference type="GO" id="GO:0016020">
    <property type="term" value="C:membrane"/>
    <property type="evidence" value="ECO:0007669"/>
    <property type="project" value="UniProtKB-SubCell"/>
</dbReference>
<dbReference type="Proteomes" id="UP000749559">
    <property type="component" value="Unassembled WGS sequence"/>
</dbReference>
<dbReference type="SUPFAM" id="SSF90112">
    <property type="entry name" value="Neurotransmitter-gated ion-channel transmembrane pore"/>
    <property type="match status" value="1"/>
</dbReference>
<dbReference type="InterPro" id="IPR006201">
    <property type="entry name" value="Neur_channel"/>
</dbReference>
<sequence length="473" mass="54806">MMKLIILFITIAQCVCIVNCNWNHNLRRLHNDLMANYSVTNRPHNKTDVVSSFAINQLLEMDERKQTLLITVWFRFYWNDNRLTWDPDDYGGMTESYFSVDEIWLPDITLYNNANDKPSSIKQYSEDIYVRADHTGDIRWLTPGIIMTSCKIDMTSFPFDTQRCPIQFGSWILTGNQLDLFTREDHGDYEPFLQHGEWDLLEFPAKKNVMYYKCCPDPYVDLTYTMVLKHKPLFYIYNLIIPCGLLLIVSIMGFLMPIASGARAPLSIMVLLSMTVLQLNVSSTIPQQSDNTPLISQYIGYILLIMSLNVILTIGSLNIHYRGHYGNRMSDMTRKVMLGVLGRLVCKTKPKSKADRKHGIHNAVTNDEPMKNEETMENFRNHVGCGNQNPSPVNIDDTDEGTTPEKQQFVLSNIYKLLSVVHQSKVEKMNKQEDQRKTREKWMMVAMVTDRLFAIFFFFISIVTFLSIFLQLI</sequence>
<gene>
    <name evidence="6" type="ORF">OFUS_LOCUS26531</name>
</gene>
<evidence type="ECO:0000256" key="2">
    <source>
        <dbReference type="ARBA" id="ARBA00022692"/>
    </source>
</evidence>
<proteinExistence type="inferred from homology"/>
<comment type="caution">
    <text evidence="5">Lacks conserved residue(s) required for the propagation of feature annotation.</text>
</comment>
<evidence type="ECO:0000256" key="5">
    <source>
        <dbReference type="RuleBase" id="RU000687"/>
    </source>
</evidence>
<keyword evidence="4 5" id="KW-0472">Membrane</keyword>
<dbReference type="PROSITE" id="PS00236">
    <property type="entry name" value="NEUROTR_ION_CHANNEL"/>
    <property type="match status" value="1"/>
</dbReference>
<dbReference type="CDD" id="cd19051">
    <property type="entry name" value="LGIC_TM_cation"/>
    <property type="match status" value="1"/>
</dbReference>
<comment type="caution">
    <text evidence="6">The sequence shown here is derived from an EMBL/GenBank/DDBJ whole genome shotgun (WGS) entry which is preliminary data.</text>
</comment>
<evidence type="ECO:0000313" key="6">
    <source>
        <dbReference type="EMBL" id="CAH1802892.1"/>
    </source>
</evidence>
<comment type="similarity">
    <text evidence="5">Belongs to the ligand-gated ion channel (TC 1.A.9) family.</text>
</comment>
<feature type="chain" id="PRO_5042621038" evidence="5">
    <location>
        <begin position="17"/>
        <end position="473"/>
    </location>
</feature>
<dbReference type="EMBL" id="CAIIXF020000155">
    <property type="protein sequence ID" value="CAH1802892.1"/>
    <property type="molecule type" value="Genomic_DNA"/>
</dbReference>
<dbReference type="Gene3D" id="2.70.170.10">
    <property type="entry name" value="Neurotransmitter-gated ion-channel ligand-binding domain"/>
    <property type="match status" value="1"/>
</dbReference>
<dbReference type="SUPFAM" id="SSF63712">
    <property type="entry name" value="Nicotinic receptor ligand binding domain-like"/>
    <property type="match status" value="1"/>
</dbReference>
<dbReference type="InterPro" id="IPR036719">
    <property type="entry name" value="Neuro-gated_channel_TM_sf"/>
</dbReference>
<dbReference type="CDD" id="cd18997">
    <property type="entry name" value="LGIC_ECD_nAChR"/>
    <property type="match status" value="1"/>
</dbReference>
<dbReference type="PRINTS" id="PR00252">
    <property type="entry name" value="NRIONCHANNEL"/>
</dbReference>
<feature type="transmembrane region" description="Helical" evidence="5">
    <location>
        <begin position="298"/>
        <end position="319"/>
    </location>
</feature>
<accession>A0A8J1T5N9</accession>
<dbReference type="Pfam" id="PF02931">
    <property type="entry name" value="Neur_chan_LBD"/>
    <property type="match status" value="1"/>
</dbReference>
<reference evidence="6" key="1">
    <citation type="submission" date="2022-03" db="EMBL/GenBank/DDBJ databases">
        <authorList>
            <person name="Martin C."/>
        </authorList>
    </citation>
    <scope>NUCLEOTIDE SEQUENCE</scope>
</reference>
<organism evidence="6 7">
    <name type="scientific">Owenia fusiformis</name>
    <name type="common">Polychaete worm</name>
    <dbReference type="NCBI Taxonomy" id="6347"/>
    <lineage>
        <taxon>Eukaryota</taxon>
        <taxon>Metazoa</taxon>
        <taxon>Spiralia</taxon>
        <taxon>Lophotrochozoa</taxon>
        <taxon>Annelida</taxon>
        <taxon>Polychaeta</taxon>
        <taxon>Sedentaria</taxon>
        <taxon>Canalipalpata</taxon>
        <taxon>Sabellida</taxon>
        <taxon>Oweniida</taxon>
        <taxon>Oweniidae</taxon>
        <taxon>Owenia</taxon>
    </lineage>
</organism>
<dbReference type="Pfam" id="PF02932">
    <property type="entry name" value="Neur_chan_memb"/>
    <property type="match status" value="1"/>
</dbReference>
<dbReference type="Gene3D" id="1.20.58.390">
    <property type="entry name" value="Neurotransmitter-gated ion-channel transmembrane domain"/>
    <property type="match status" value="2"/>
</dbReference>
<dbReference type="FunFam" id="2.70.170.10:FF:000030">
    <property type="entry name" value="AcetylCholine Receptor"/>
    <property type="match status" value="1"/>
</dbReference>
<dbReference type="InterPro" id="IPR036734">
    <property type="entry name" value="Neur_chan_lig-bd_sf"/>
</dbReference>
<dbReference type="InterPro" id="IPR006029">
    <property type="entry name" value="Neurotrans-gated_channel_TM"/>
</dbReference>
<keyword evidence="2 5" id="KW-0812">Transmembrane</keyword>
<keyword evidence="3 5" id="KW-1133">Transmembrane helix</keyword>
<keyword evidence="5" id="KW-0407">Ion channel</keyword>
<dbReference type="InterPro" id="IPR006202">
    <property type="entry name" value="Neur_chan_lig-bd"/>
</dbReference>
<dbReference type="PANTHER" id="PTHR18945">
    <property type="entry name" value="NEUROTRANSMITTER GATED ION CHANNEL"/>
    <property type="match status" value="1"/>
</dbReference>
<keyword evidence="7" id="KW-1185">Reference proteome</keyword>